<gene>
    <name evidence="1" type="ORF">UT41_C0001G0078</name>
</gene>
<protein>
    <submittedName>
        <fullName evidence="1">Uncharacterized protein</fullName>
    </submittedName>
</protein>
<dbReference type="AlphaFoldDB" id="A0A0G0N8M1"/>
<reference evidence="1 2" key="1">
    <citation type="journal article" date="2015" name="Nature">
        <title>rRNA introns, odd ribosomes, and small enigmatic genomes across a large radiation of phyla.</title>
        <authorList>
            <person name="Brown C.T."/>
            <person name="Hug L.A."/>
            <person name="Thomas B.C."/>
            <person name="Sharon I."/>
            <person name="Castelle C.J."/>
            <person name="Singh A."/>
            <person name="Wilkins M.J."/>
            <person name="Williams K.H."/>
            <person name="Banfield J.F."/>
        </authorList>
    </citation>
    <scope>NUCLEOTIDE SEQUENCE [LARGE SCALE GENOMIC DNA]</scope>
</reference>
<organism evidence="1 2">
    <name type="scientific">Candidatus Wolfebacteria bacterium GW2011_GWC2_39_22</name>
    <dbReference type="NCBI Taxonomy" id="1619013"/>
    <lineage>
        <taxon>Bacteria</taxon>
        <taxon>Candidatus Wolfeibacteriota</taxon>
    </lineage>
</organism>
<dbReference type="Proteomes" id="UP000034665">
    <property type="component" value="Unassembled WGS sequence"/>
</dbReference>
<name>A0A0G0N8M1_9BACT</name>
<proteinExistence type="predicted"/>
<dbReference type="EMBL" id="LBWR01000001">
    <property type="protein sequence ID" value="KKR12534.1"/>
    <property type="molecule type" value="Genomic_DNA"/>
</dbReference>
<evidence type="ECO:0000313" key="2">
    <source>
        <dbReference type="Proteomes" id="UP000034665"/>
    </source>
</evidence>
<accession>A0A0G0N8M1</accession>
<sequence>MHWGMEEIITRTHSTDNIVIKAKYIKTPARAGVFVCINNVVK</sequence>
<comment type="caution">
    <text evidence="1">The sequence shown here is derived from an EMBL/GenBank/DDBJ whole genome shotgun (WGS) entry which is preliminary data.</text>
</comment>
<evidence type="ECO:0000313" key="1">
    <source>
        <dbReference type="EMBL" id="KKR12534.1"/>
    </source>
</evidence>